<organism evidence="5 6">
    <name type="scientific">Neiella holothuriorum</name>
    <dbReference type="NCBI Taxonomy" id="2870530"/>
    <lineage>
        <taxon>Bacteria</taxon>
        <taxon>Pseudomonadati</taxon>
        <taxon>Pseudomonadota</taxon>
        <taxon>Gammaproteobacteria</taxon>
        <taxon>Alteromonadales</taxon>
        <taxon>Echinimonadaceae</taxon>
        <taxon>Neiella</taxon>
    </lineage>
</organism>
<dbReference type="CDD" id="cd09020">
    <property type="entry name" value="D-hex-6-P-epi_like"/>
    <property type="match status" value="1"/>
</dbReference>
<accession>A0ABS7ECJ8</accession>
<dbReference type="RefSeq" id="WP_220102653.1">
    <property type="nucleotide sequence ID" value="NZ_JAHZSS010000002.1"/>
</dbReference>
<dbReference type="PANTHER" id="PTHR11122:SF13">
    <property type="entry name" value="GLUCOSE-6-PHOSPHATE 1-EPIMERASE"/>
    <property type="match status" value="1"/>
</dbReference>
<comment type="caution">
    <text evidence="5">The sequence shown here is derived from an EMBL/GenBank/DDBJ whole genome shotgun (WGS) entry which is preliminary data.</text>
</comment>
<dbReference type="Proteomes" id="UP001166251">
    <property type="component" value="Unassembled WGS sequence"/>
</dbReference>
<dbReference type="Gene3D" id="2.70.98.10">
    <property type="match status" value="1"/>
</dbReference>
<sequence length="301" mass="33262">MTSQLIQLQADYQHLPQLEFSATNSGLIMIAVRNELAQASICLHGAHVCSFQPQQQRPVLWLSSQAQFTEGKAIRGGVPVCWPWFGPHPTDSNLPQHGFARNQNWQLENATQLPSGATELTFVLTDTPASRELWPHAFKLALKVTVATELTLELITTNCDDVPATVGGALHSYFAVGNIAQTRIEGLDQVVYDDKVSHQDDLIQRGDILIDEEVDRVYRETTGRCLIHDDASTRKISVAKQGSSTTVVWNPWTDKAAAMADFEDDGYHHMVCIEAVNSGDDCHTLQPGASHRLIQVINVVE</sequence>
<dbReference type="EC" id="5.1.3.15" evidence="4"/>
<dbReference type="SUPFAM" id="SSF74650">
    <property type="entry name" value="Galactose mutarotase-like"/>
    <property type="match status" value="1"/>
</dbReference>
<dbReference type="PANTHER" id="PTHR11122">
    <property type="entry name" value="APOSPORY-ASSOCIATED PROTEIN C-RELATED"/>
    <property type="match status" value="1"/>
</dbReference>
<reference evidence="5" key="1">
    <citation type="submission" date="2021-07" db="EMBL/GenBank/DDBJ databases">
        <title>Neiella marina sp. nov., isolated from the intestinal content of sea cucumber Apostichopus japonicus.</title>
        <authorList>
            <person name="Bai X."/>
        </authorList>
    </citation>
    <scope>NUCLEOTIDE SEQUENCE</scope>
    <source>
        <strain evidence="5">126</strain>
    </source>
</reference>
<evidence type="ECO:0000256" key="3">
    <source>
        <dbReference type="ARBA" id="ARBA00023235"/>
    </source>
</evidence>
<keyword evidence="6" id="KW-1185">Reference proteome</keyword>
<dbReference type="Pfam" id="PF01263">
    <property type="entry name" value="Aldose_epim"/>
    <property type="match status" value="1"/>
</dbReference>
<gene>
    <name evidence="5" type="ORF">K0504_02925</name>
</gene>
<evidence type="ECO:0000256" key="2">
    <source>
        <dbReference type="ARBA" id="ARBA00005866"/>
    </source>
</evidence>
<evidence type="ECO:0000313" key="6">
    <source>
        <dbReference type="Proteomes" id="UP001166251"/>
    </source>
</evidence>
<dbReference type="InterPro" id="IPR011013">
    <property type="entry name" value="Gal_mutarotase_sf_dom"/>
</dbReference>
<comment type="catalytic activity">
    <reaction evidence="1">
        <text>alpha-D-glucose 6-phosphate = beta-D-glucose 6-phosphate</text>
        <dbReference type="Rhea" id="RHEA:16249"/>
        <dbReference type="ChEBI" id="CHEBI:58225"/>
        <dbReference type="ChEBI" id="CHEBI:58247"/>
        <dbReference type="EC" id="5.1.3.15"/>
    </reaction>
</comment>
<evidence type="ECO:0000256" key="1">
    <source>
        <dbReference type="ARBA" id="ARBA00001096"/>
    </source>
</evidence>
<dbReference type="InterPro" id="IPR025532">
    <property type="entry name" value="G6P_1-epimerase"/>
</dbReference>
<dbReference type="EMBL" id="JAHZSS010000002">
    <property type="protein sequence ID" value="MBW8189975.1"/>
    <property type="molecule type" value="Genomic_DNA"/>
</dbReference>
<dbReference type="PIRSF" id="PIRSF016020">
    <property type="entry name" value="PHexose_mutarotase"/>
    <property type="match status" value="1"/>
</dbReference>
<evidence type="ECO:0000313" key="5">
    <source>
        <dbReference type="EMBL" id="MBW8189975.1"/>
    </source>
</evidence>
<evidence type="ECO:0000256" key="4">
    <source>
        <dbReference type="PIRNR" id="PIRNR016020"/>
    </source>
</evidence>
<dbReference type="InterPro" id="IPR008183">
    <property type="entry name" value="Aldose_1/G6P_1-epimerase"/>
</dbReference>
<dbReference type="InterPro" id="IPR014718">
    <property type="entry name" value="GH-type_carb-bd"/>
</dbReference>
<comment type="similarity">
    <text evidence="2 4">Belongs to the glucose-6-phosphate 1-epimerase family.</text>
</comment>
<keyword evidence="3 4" id="KW-0413">Isomerase</keyword>
<name>A0ABS7ECJ8_9GAMM</name>
<proteinExistence type="inferred from homology"/>
<protein>
    <recommendedName>
        <fullName evidence="4">Putative glucose-6-phosphate 1-epimerase</fullName>
        <ecNumber evidence="4">5.1.3.15</ecNumber>
    </recommendedName>
</protein>